<name>A0A1Y1VTS4_9FUNG</name>
<organism evidence="1 2">
    <name type="scientific">Linderina pennispora</name>
    <dbReference type="NCBI Taxonomy" id="61395"/>
    <lineage>
        <taxon>Eukaryota</taxon>
        <taxon>Fungi</taxon>
        <taxon>Fungi incertae sedis</taxon>
        <taxon>Zoopagomycota</taxon>
        <taxon>Kickxellomycotina</taxon>
        <taxon>Kickxellomycetes</taxon>
        <taxon>Kickxellales</taxon>
        <taxon>Kickxellaceae</taxon>
        <taxon>Linderina</taxon>
    </lineage>
</organism>
<evidence type="ECO:0000313" key="2">
    <source>
        <dbReference type="Proteomes" id="UP000193922"/>
    </source>
</evidence>
<comment type="caution">
    <text evidence="1">The sequence shown here is derived from an EMBL/GenBank/DDBJ whole genome shotgun (WGS) entry which is preliminary data.</text>
</comment>
<reference evidence="1 2" key="1">
    <citation type="submission" date="2016-07" db="EMBL/GenBank/DDBJ databases">
        <title>Pervasive Adenine N6-methylation of Active Genes in Fungi.</title>
        <authorList>
            <consortium name="DOE Joint Genome Institute"/>
            <person name="Mondo S.J."/>
            <person name="Dannebaum R.O."/>
            <person name="Kuo R.C."/>
            <person name="Labutti K."/>
            <person name="Haridas S."/>
            <person name="Kuo A."/>
            <person name="Salamov A."/>
            <person name="Ahrendt S.R."/>
            <person name="Lipzen A."/>
            <person name="Sullivan W."/>
            <person name="Andreopoulos W.B."/>
            <person name="Clum A."/>
            <person name="Lindquist E."/>
            <person name="Daum C."/>
            <person name="Ramamoorthy G.K."/>
            <person name="Gryganskyi A."/>
            <person name="Culley D."/>
            <person name="Magnuson J.K."/>
            <person name="James T.Y."/>
            <person name="O'Malley M.A."/>
            <person name="Stajich J.E."/>
            <person name="Spatafora J.W."/>
            <person name="Visel A."/>
            <person name="Grigoriev I.V."/>
        </authorList>
    </citation>
    <scope>NUCLEOTIDE SEQUENCE [LARGE SCALE GENOMIC DNA]</scope>
    <source>
        <strain evidence="1 2">ATCC 12442</strain>
    </source>
</reference>
<dbReference type="AlphaFoldDB" id="A0A1Y1VTS4"/>
<keyword evidence="2" id="KW-1185">Reference proteome</keyword>
<accession>A0A1Y1VTS4</accession>
<dbReference type="RefSeq" id="XP_040739175.1">
    <property type="nucleotide sequence ID" value="XM_040889004.1"/>
</dbReference>
<dbReference type="GeneID" id="63805652"/>
<dbReference type="OrthoDB" id="378564at2759"/>
<sequence>MNIILSAAKLVQLAVLGCAGCLLLQSLFMSTQTSQSFEYEAKNATESLANRYPIFEKHLSLDFTDTTWTFMCLFIQKAGHDPHLLVSEHKGKGIKAHCVSNTTFMDNVKCNIIRRQAFGEREYRQGDRLFQYVCWYQYGGTRSSRDFKKERRSSIHASYPSRVSQQLSTLRSTLSTLPRPGRPCSVDLFCWKPRGLNTAFLNAYTPGGEWQRPNQGQRQGRRTHCNLPRRMKARKRRAPTLKSASSVFRHFLMGAFGVCLWKL</sequence>
<dbReference type="Proteomes" id="UP000193922">
    <property type="component" value="Unassembled WGS sequence"/>
</dbReference>
<proteinExistence type="predicted"/>
<gene>
    <name evidence="1" type="ORF">DL89DRAFT_272675</name>
</gene>
<protein>
    <submittedName>
        <fullName evidence="1">Uncharacterized protein</fullName>
    </submittedName>
</protein>
<evidence type="ECO:0000313" key="1">
    <source>
        <dbReference type="EMBL" id="ORX64134.1"/>
    </source>
</evidence>
<dbReference type="EMBL" id="MCFD01000121">
    <property type="protein sequence ID" value="ORX64134.1"/>
    <property type="molecule type" value="Genomic_DNA"/>
</dbReference>